<sequence>MMEYWFVRHGETKGNIDKIVQGWQPGELSQLGKDQAKIYVSDLKRTVDTAILIQEGLLQDKVPPLQLEMRLREKSAGIYEGQPLGSTSSAAKELGLDPRKYKPEGGESWLDLNQRIHSFLNETLKIHLNSKQETQVQEEQKDYEQQQQLPQSEEQPMQKILCVTHGGFITELLNVLQEFQGKEPIHKDKVRNCSIYVFRAHKIDDGSVHFESVIENDTSHLQ</sequence>
<keyword evidence="1" id="KW-0378">Hydrolase</keyword>
<dbReference type="GO" id="GO:0043456">
    <property type="term" value="P:regulation of pentose-phosphate shunt"/>
    <property type="evidence" value="ECO:0007669"/>
    <property type="project" value="TreeGrafter"/>
</dbReference>
<organism evidence="3 4">
    <name type="scientific">Stylonychia lemnae</name>
    <name type="common">Ciliate</name>
    <dbReference type="NCBI Taxonomy" id="5949"/>
    <lineage>
        <taxon>Eukaryota</taxon>
        <taxon>Sar</taxon>
        <taxon>Alveolata</taxon>
        <taxon>Ciliophora</taxon>
        <taxon>Intramacronucleata</taxon>
        <taxon>Spirotrichea</taxon>
        <taxon>Stichotrichia</taxon>
        <taxon>Sporadotrichida</taxon>
        <taxon>Oxytrichidae</taxon>
        <taxon>Stylonychinae</taxon>
        <taxon>Stylonychia</taxon>
    </lineage>
</organism>
<dbReference type="OMA" id="TIQIWLV"/>
<dbReference type="AlphaFoldDB" id="A0A078AKH5"/>
<dbReference type="SUPFAM" id="SSF53254">
    <property type="entry name" value="Phosphoglycerate mutase-like"/>
    <property type="match status" value="1"/>
</dbReference>
<evidence type="ECO:0000256" key="2">
    <source>
        <dbReference type="SAM" id="MobiDB-lite"/>
    </source>
</evidence>
<evidence type="ECO:0000313" key="4">
    <source>
        <dbReference type="Proteomes" id="UP000039865"/>
    </source>
</evidence>
<dbReference type="InParanoid" id="A0A078AKH5"/>
<evidence type="ECO:0008006" key="5">
    <source>
        <dbReference type="Google" id="ProtNLM"/>
    </source>
</evidence>
<dbReference type="InterPro" id="IPR013078">
    <property type="entry name" value="His_Pase_superF_clade-1"/>
</dbReference>
<feature type="compositionally biased region" description="Low complexity" evidence="2">
    <location>
        <begin position="145"/>
        <end position="154"/>
    </location>
</feature>
<accession>A0A078AKH5</accession>
<keyword evidence="4" id="KW-1185">Reference proteome</keyword>
<dbReference type="PANTHER" id="PTHR46517:SF1">
    <property type="entry name" value="FRUCTOSE-2,6-BISPHOSPHATASE TIGAR"/>
    <property type="match status" value="1"/>
</dbReference>
<dbReference type="GO" id="GO:0005829">
    <property type="term" value="C:cytosol"/>
    <property type="evidence" value="ECO:0007669"/>
    <property type="project" value="TreeGrafter"/>
</dbReference>
<dbReference type="SMART" id="SM00855">
    <property type="entry name" value="PGAM"/>
    <property type="match status" value="1"/>
</dbReference>
<dbReference type="Pfam" id="PF00300">
    <property type="entry name" value="His_Phos_1"/>
    <property type="match status" value="1"/>
</dbReference>
<gene>
    <name evidence="3" type="primary">Contig2299.g2482</name>
    <name evidence="3" type="ORF">STYLEM_11403</name>
</gene>
<dbReference type="InterPro" id="IPR051695">
    <property type="entry name" value="Phosphoglycerate_Mutase"/>
</dbReference>
<dbReference type="InterPro" id="IPR029033">
    <property type="entry name" value="His_PPase_superfam"/>
</dbReference>
<feature type="region of interest" description="Disordered" evidence="2">
    <location>
        <begin position="131"/>
        <end position="154"/>
    </location>
</feature>
<dbReference type="GO" id="GO:0045820">
    <property type="term" value="P:negative regulation of glycolytic process"/>
    <property type="evidence" value="ECO:0007669"/>
    <property type="project" value="TreeGrafter"/>
</dbReference>
<protein>
    <recommendedName>
        <fullName evidence="5">Phosphoglycerate mutase family protein</fullName>
    </recommendedName>
</protein>
<dbReference type="PANTHER" id="PTHR46517">
    <property type="entry name" value="FRUCTOSE-2,6-BISPHOSPHATASE TIGAR"/>
    <property type="match status" value="1"/>
</dbReference>
<evidence type="ECO:0000313" key="3">
    <source>
        <dbReference type="EMBL" id="CDW82371.1"/>
    </source>
</evidence>
<dbReference type="CDD" id="cd07067">
    <property type="entry name" value="HP_PGM_like"/>
    <property type="match status" value="1"/>
</dbReference>
<proteinExistence type="predicted"/>
<evidence type="ECO:0000256" key="1">
    <source>
        <dbReference type="ARBA" id="ARBA00022801"/>
    </source>
</evidence>
<dbReference type="Gene3D" id="3.40.50.1240">
    <property type="entry name" value="Phosphoglycerate mutase-like"/>
    <property type="match status" value="1"/>
</dbReference>
<dbReference type="GO" id="GO:0004331">
    <property type="term" value="F:fructose-2,6-bisphosphate 2-phosphatase activity"/>
    <property type="evidence" value="ECO:0007669"/>
    <property type="project" value="TreeGrafter"/>
</dbReference>
<dbReference type="Proteomes" id="UP000039865">
    <property type="component" value="Unassembled WGS sequence"/>
</dbReference>
<name>A0A078AKH5_STYLE</name>
<dbReference type="OrthoDB" id="291431at2759"/>
<reference evidence="3 4" key="1">
    <citation type="submission" date="2014-06" db="EMBL/GenBank/DDBJ databases">
        <authorList>
            <person name="Swart Estienne"/>
        </authorList>
    </citation>
    <scope>NUCLEOTIDE SEQUENCE [LARGE SCALE GENOMIC DNA]</scope>
    <source>
        <strain evidence="3 4">130c</strain>
    </source>
</reference>
<dbReference type="EMBL" id="CCKQ01010859">
    <property type="protein sequence ID" value="CDW82371.1"/>
    <property type="molecule type" value="Genomic_DNA"/>
</dbReference>